<protein>
    <submittedName>
        <fullName evidence="1">Uncharacterized protein</fullName>
    </submittedName>
</protein>
<dbReference type="AlphaFoldDB" id="B9ERS2"/>
<name>B9ERS2_PROMM</name>
<evidence type="ECO:0000313" key="1">
    <source>
        <dbReference type="EMBL" id="CAX31932.1"/>
    </source>
</evidence>
<proteinExistence type="predicted"/>
<gene>
    <name evidence="1" type="ordered locus">PMT_2414</name>
</gene>
<dbReference type="KEGG" id="pmt:PMT_2414"/>
<accession>B9ERS2</accession>
<organism evidence="1 2">
    <name type="scientific">Prochlorococcus marinus (strain MIT 9313)</name>
    <dbReference type="NCBI Taxonomy" id="74547"/>
    <lineage>
        <taxon>Bacteria</taxon>
        <taxon>Bacillati</taxon>
        <taxon>Cyanobacteriota</taxon>
        <taxon>Cyanophyceae</taxon>
        <taxon>Synechococcales</taxon>
        <taxon>Prochlorococcaceae</taxon>
        <taxon>Prochlorococcus</taxon>
    </lineage>
</organism>
<evidence type="ECO:0000313" key="2">
    <source>
        <dbReference type="Proteomes" id="UP000001423"/>
    </source>
</evidence>
<dbReference type="HOGENOM" id="CLU_3121484_0_0_3"/>
<reference evidence="1 2" key="1">
    <citation type="journal article" date="2003" name="Nature">
        <title>Genome divergence in two Prochlorococcus ecotypes reflects oceanic niche differentiation.</title>
        <authorList>
            <person name="Rocap G."/>
            <person name="Larimer F.W."/>
            <person name="Lamerdin J.E."/>
            <person name="Malfatti S."/>
            <person name="Chain P."/>
            <person name="Ahlgren N.A."/>
            <person name="Arellano A."/>
            <person name="Coleman M."/>
            <person name="Hauser L."/>
            <person name="Hess W.R."/>
            <person name="Johnson Z.I."/>
            <person name="Land M.L."/>
            <person name="Lindell D."/>
            <person name="Post A.F."/>
            <person name="Regala W."/>
            <person name="Shah M."/>
            <person name="Shaw S.L."/>
            <person name="Steglich C."/>
            <person name="Sullivan M.B."/>
            <person name="Ting C.S."/>
            <person name="Tolonen A."/>
            <person name="Webb E.A."/>
            <person name="Zinser E.R."/>
            <person name="Chisholm S.W."/>
        </authorList>
    </citation>
    <scope>NUCLEOTIDE SEQUENCE [LARGE SCALE GENOMIC DNA]</scope>
    <source>
        <strain evidence="2">MIT 9313</strain>
    </source>
</reference>
<keyword evidence="2" id="KW-1185">Reference proteome</keyword>
<dbReference type="Proteomes" id="UP000001423">
    <property type="component" value="Chromosome"/>
</dbReference>
<sequence>MPISIYDLKAISLKVSNNTIAMPGSLIHRLAYFEPIHVGVVLSGIFAAQG</sequence>
<dbReference type="EMBL" id="BX548175">
    <property type="protein sequence ID" value="CAX31932.1"/>
    <property type="molecule type" value="Genomic_DNA"/>
</dbReference>